<comment type="similarity">
    <text evidence="1">Belongs to the ycf54 family.</text>
</comment>
<evidence type="ECO:0000256" key="1">
    <source>
        <dbReference type="ARBA" id="ARBA00043978"/>
    </source>
</evidence>
<dbReference type="PANTHER" id="PTHR35319">
    <property type="match status" value="1"/>
</dbReference>
<dbReference type="InterPro" id="IPR038409">
    <property type="entry name" value="Ycf54-like_sf"/>
</dbReference>
<dbReference type="GeneID" id="33361888"/>
<dbReference type="Pfam" id="PF10674">
    <property type="entry name" value="Ycf54"/>
    <property type="match status" value="1"/>
</dbReference>
<gene>
    <name evidence="2" type="primary">ycf54</name>
</gene>
<dbReference type="InterPro" id="IPR019616">
    <property type="entry name" value="Ycf54"/>
</dbReference>
<evidence type="ECO:0000313" key="2">
    <source>
        <dbReference type="EMBL" id="ARW68833.1"/>
    </source>
</evidence>
<dbReference type="RefSeq" id="YP_009399227.1">
    <property type="nucleotide sequence ID" value="NC_035296.1"/>
</dbReference>
<geneLocation type="chloroplast" evidence="2"/>
<protein>
    <recommendedName>
        <fullName evidence="3">Ycf54</fullName>
    </recommendedName>
</protein>
<sequence>MYNYYFAAASQNFFLDQEPIEEILRERINYYRTFNKEVDFWFILNPSIPISLSKSLSNNKLNKSTAAIISLDKQFIQWLKLRIVFVHTGSFESKSLFIPENN</sequence>
<reference evidence="2" key="1">
    <citation type="journal article" date="2017" name="J. Phycol.">
        <title>Analysis of chloroplast genomes and a supermatrix inform reclassification of the Rhodomelaceae (Rhodophyta).</title>
        <authorList>
            <person name="Diaz-Tapia P."/>
            <person name="Maggs C.A."/>
            <person name="West J.A."/>
            <person name="Verbruggen H."/>
        </authorList>
    </citation>
    <scope>NUCLEOTIDE SEQUENCE</scope>
    <source>
        <strain evidence="2">PD1720</strain>
    </source>
</reference>
<proteinExistence type="inferred from homology"/>
<dbReference type="AlphaFoldDB" id="A0A1Z1MRX0"/>
<dbReference type="Gene3D" id="3.30.70.1860">
    <property type="entry name" value="Uncharacterised protein family Ycf54"/>
    <property type="match status" value="1"/>
</dbReference>
<name>A0A1Z1MRX0_9FLOR</name>
<evidence type="ECO:0008006" key="3">
    <source>
        <dbReference type="Google" id="ProtNLM"/>
    </source>
</evidence>
<dbReference type="EMBL" id="MF101454">
    <property type="protein sequence ID" value="ARW68833.1"/>
    <property type="molecule type" value="Genomic_DNA"/>
</dbReference>
<keyword evidence="2" id="KW-0150">Chloroplast</keyword>
<keyword evidence="2" id="KW-0934">Plastid</keyword>
<accession>A0A1Z1MRX0</accession>
<dbReference type="PANTHER" id="PTHR35319:SF2">
    <property type="entry name" value="YCF54"/>
    <property type="match status" value="1"/>
</dbReference>
<organism evidence="2">
    <name type="scientific">Kapraunia schneideri</name>
    <dbReference type="NCBI Taxonomy" id="717899"/>
    <lineage>
        <taxon>Eukaryota</taxon>
        <taxon>Rhodophyta</taxon>
        <taxon>Florideophyceae</taxon>
        <taxon>Rhodymeniophycidae</taxon>
        <taxon>Ceramiales</taxon>
        <taxon>Rhodomelaceae</taxon>
        <taxon>Kapraunia</taxon>
    </lineage>
</organism>